<dbReference type="Pfam" id="PF07524">
    <property type="entry name" value="Bromo_TP"/>
    <property type="match status" value="1"/>
</dbReference>
<reference evidence="8 9" key="1">
    <citation type="submission" date="2023-08" db="EMBL/GenBank/DDBJ databases">
        <title>Annotated Genome Sequence of Vanrija albida AlHP1.</title>
        <authorList>
            <person name="Herzog R."/>
        </authorList>
    </citation>
    <scope>NUCLEOTIDE SEQUENCE [LARGE SCALE GENOMIC DNA]</scope>
    <source>
        <strain evidence="8 9">AlHP1</strain>
    </source>
</reference>
<feature type="compositionally biased region" description="Pro residues" evidence="5">
    <location>
        <begin position="474"/>
        <end position="488"/>
    </location>
</feature>
<evidence type="ECO:0000256" key="4">
    <source>
        <dbReference type="ARBA" id="ARBA00023242"/>
    </source>
</evidence>
<dbReference type="PANTHER" id="PTHR46338">
    <property type="entry name" value="TRANSCRIPTION INITIATION FACTOR TFIID SUBUNIT 8"/>
    <property type="match status" value="1"/>
</dbReference>
<comment type="caution">
    <text evidence="8">The sequence shown here is derived from an EMBL/GenBank/DDBJ whole genome shotgun (WGS) entry which is preliminary data.</text>
</comment>
<dbReference type="CDD" id="cd00076">
    <property type="entry name" value="HFD_SF"/>
    <property type="match status" value="1"/>
</dbReference>
<feature type="domain" description="Bromodomain associated" evidence="7">
    <location>
        <begin position="2"/>
        <end position="79"/>
    </location>
</feature>
<dbReference type="PANTHER" id="PTHR46338:SF1">
    <property type="entry name" value="TRANSCRIPTION INITIATION FACTOR TFIID SUBUNIT 8"/>
    <property type="match status" value="1"/>
</dbReference>
<evidence type="ECO:0000256" key="3">
    <source>
        <dbReference type="ARBA" id="ARBA00023163"/>
    </source>
</evidence>
<evidence type="ECO:0000256" key="5">
    <source>
        <dbReference type="SAM" id="MobiDB-lite"/>
    </source>
</evidence>
<organism evidence="8 9">
    <name type="scientific">Vanrija albida</name>
    <dbReference type="NCBI Taxonomy" id="181172"/>
    <lineage>
        <taxon>Eukaryota</taxon>
        <taxon>Fungi</taxon>
        <taxon>Dikarya</taxon>
        <taxon>Basidiomycota</taxon>
        <taxon>Agaricomycotina</taxon>
        <taxon>Tremellomycetes</taxon>
        <taxon>Trichosporonales</taxon>
        <taxon>Trichosporonaceae</taxon>
        <taxon>Vanrija</taxon>
    </lineage>
</organism>
<comment type="subcellular location">
    <subcellularLocation>
        <location evidence="1">Nucleus</location>
    </subcellularLocation>
</comment>
<keyword evidence="4" id="KW-0539">Nucleus</keyword>
<feature type="compositionally biased region" description="Low complexity" evidence="5">
    <location>
        <begin position="531"/>
        <end position="569"/>
    </location>
</feature>
<dbReference type="InterPro" id="IPR037818">
    <property type="entry name" value="TAF8"/>
</dbReference>
<dbReference type="SMART" id="SM00576">
    <property type="entry name" value="BTP"/>
    <property type="match status" value="1"/>
</dbReference>
<dbReference type="RefSeq" id="XP_069208420.1">
    <property type="nucleotide sequence ID" value="XM_069353778.1"/>
</dbReference>
<evidence type="ECO:0000256" key="2">
    <source>
        <dbReference type="ARBA" id="ARBA00023015"/>
    </source>
</evidence>
<dbReference type="EMBL" id="JBBXJM010000004">
    <property type="protein sequence ID" value="KAL1408476.1"/>
    <property type="molecule type" value="Genomic_DNA"/>
</dbReference>
<feature type="region of interest" description="Disordered" evidence="5">
    <location>
        <begin position="449"/>
        <end position="577"/>
    </location>
</feature>
<gene>
    <name evidence="8" type="ORF">Q8F55_005288</name>
</gene>
<sequence>MAASPDAVLHLVALHTLAQAGFASTSRAASMTLTSVLARYLENIAASCAERAALAGRTKVAAIDVVTALEDMGVGGVAELEEWTADLDKEVVLTGGKLGELADSLHDGLGTPEDVELRFVPVDSDAEDDAAAAEDEDDSDEDDESEDEAMDVDAKPEALSSSPKSEVASPVRVSYRPRSPDMSWLPPLPSDNGGSVFDTSALGPVESVPAPQSVLERYRRPVAYSTSQLAEAHEFVDPPKPASAISLPPAPSSFDSLLTTYEATAKEPSVALRQTEGRRQAADLLRLTVANPDVFSTKDTLAQALPPPHLSPIVASHSDILPPTLLPVNPNQSGIISSLIRQVRSPFLPPMLRERLTSLRPPQVQSNDSGPILYGDLVRGPDEAALAKARGKATGEEPEVYLRATWDAGPKRLDRWQNGNLPEGRKVIRRVEGQTHPRESEGAKELRFKLGKKASGVVDPRGASPGPSSARAPSPLPPAAGAPSPAPPIKIRIGGPKTPVDAGPASSPPRPGQNGSAGGRSNGNGNGYGFPGSQPRARSSSAGSSNSGRGGSRPPKSRSGSPSKWGGSPVKQEMMVD</sequence>
<dbReference type="Gene3D" id="1.10.20.10">
    <property type="entry name" value="Histone, subunit A"/>
    <property type="match status" value="1"/>
</dbReference>
<evidence type="ECO:0000313" key="9">
    <source>
        <dbReference type="Proteomes" id="UP001565368"/>
    </source>
</evidence>
<dbReference type="Proteomes" id="UP001565368">
    <property type="component" value="Unassembled WGS sequence"/>
</dbReference>
<name>A0ABR3Q178_9TREE</name>
<proteinExistence type="predicted"/>
<dbReference type="GeneID" id="95986331"/>
<feature type="compositionally biased region" description="Low complexity" evidence="5">
    <location>
        <begin position="460"/>
        <end position="473"/>
    </location>
</feature>
<feature type="region of interest" description="Disordered" evidence="5">
    <location>
        <begin position="126"/>
        <end position="191"/>
    </location>
</feature>
<evidence type="ECO:0000259" key="7">
    <source>
        <dbReference type="SMART" id="SM00576"/>
    </source>
</evidence>
<dbReference type="InterPro" id="IPR009072">
    <property type="entry name" value="Histone-fold"/>
</dbReference>
<feature type="chain" id="PRO_5045086540" description="Bromodomain associated domain-containing protein" evidence="6">
    <location>
        <begin position="24"/>
        <end position="577"/>
    </location>
</feature>
<keyword evidence="3" id="KW-0804">Transcription</keyword>
<feature type="compositionally biased region" description="Acidic residues" evidence="5">
    <location>
        <begin position="126"/>
        <end position="151"/>
    </location>
</feature>
<keyword evidence="2" id="KW-0805">Transcription regulation</keyword>
<keyword evidence="6" id="KW-0732">Signal</keyword>
<keyword evidence="9" id="KW-1185">Reference proteome</keyword>
<evidence type="ECO:0000313" key="8">
    <source>
        <dbReference type="EMBL" id="KAL1408476.1"/>
    </source>
</evidence>
<protein>
    <recommendedName>
        <fullName evidence="7">Bromodomain associated domain-containing protein</fullName>
    </recommendedName>
</protein>
<dbReference type="InterPro" id="IPR006565">
    <property type="entry name" value="BTP"/>
</dbReference>
<feature type="signal peptide" evidence="6">
    <location>
        <begin position="1"/>
        <end position="23"/>
    </location>
</feature>
<feature type="compositionally biased region" description="Gly residues" evidence="5">
    <location>
        <begin position="515"/>
        <end position="530"/>
    </location>
</feature>
<evidence type="ECO:0000256" key="1">
    <source>
        <dbReference type="ARBA" id="ARBA00004123"/>
    </source>
</evidence>
<evidence type="ECO:0000256" key="6">
    <source>
        <dbReference type="SAM" id="SignalP"/>
    </source>
</evidence>
<accession>A0ABR3Q178</accession>